<organism evidence="1 2">
    <name type="scientific">Microthyrium microscopicum</name>
    <dbReference type="NCBI Taxonomy" id="703497"/>
    <lineage>
        <taxon>Eukaryota</taxon>
        <taxon>Fungi</taxon>
        <taxon>Dikarya</taxon>
        <taxon>Ascomycota</taxon>
        <taxon>Pezizomycotina</taxon>
        <taxon>Dothideomycetes</taxon>
        <taxon>Dothideomycetes incertae sedis</taxon>
        <taxon>Microthyriales</taxon>
        <taxon>Microthyriaceae</taxon>
        <taxon>Microthyrium</taxon>
    </lineage>
</organism>
<proteinExistence type="predicted"/>
<evidence type="ECO:0000313" key="1">
    <source>
        <dbReference type="EMBL" id="KAF2667358.1"/>
    </source>
</evidence>
<name>A0A6A6U8D4_9PEZI</name>
<dbReference type="AlphaFoldDB" id="A0A6A6U8D4"/>
<gene>
    <name evidence="1" type="ORF">BT63DRAFT_290679</name>
</gene>
<dbReference type="EMBL" id="MU004237">
    <property type="protein sequence ID" value="KAF2667358.1"/>
    <property type="molecule type" value="Genomic_DNA"/>
</dbReference>
<sequence>MTLEYMFDCDSSIFVECDSANENRSGLFRKHENSGKSQKRMVNSFANYNGRSFVLRYTSRSLDMSCYVAFGLADLHASGRNPILHARALPSPMSKSSNFISRMCLDLMLVQVSNRLSCFSPHNTLLICQCDVWKRHICYCLPELLETTIIAYAT</sequence>
<protein>
    <submittedName>
        <fullName evidence="1">Uncharacterized protein</fullName>
    </submittedName>
</protein>
<evidence type="ECO:0000313" key="2">
    <source>
        <dbReference type="Proteomes" id="UP000799302"/>
    </source>
</evidence>
<keyword evidence="2" id="KW-1185">Reference proteome</keyword>
<dbReference type="Proteomes" id="UP000799302">
    <property type="component" value="Unassembled WGS sequence"/>
</dbReference>
<accession>A0A6A6U8D4</accession>
<reference evidence="1" key="1">
    <citation type="journal article" date="2020" name="Stud. Mycol.">
        <title>101 Dothideomycetes genomes: a test case for predicting lifestyles and emergence of pathogens.</title>
        <authorList>
            <person name="Haridas S."/>
            <person name="Albert R."/>
            <person name="Binder M."/>
            <person name="Bloem J."/>
            <person name="Labutti K."/>
            <person name="Salamov A."/>
            <person name="Andreopoulos B."/>
            <person name="Baker S."/>
            <person name="Barry K."/>
            <person name="Bills G."/>
            <person name="Bluhm B."/>
            <person name="Cannon C."/>
            <person name="Castanera R."/>
            <person name="Culley D."/>
            <person name="Daum C."/>
            <person name="Ezra D."/>
            <person name="Gonzalez J."/>
            <person name="Henrissat B."/>
            <person name="Kuo A."/>
            <person name="Liang C."/>
            <person name="Lipzen A."/>
            <person name="Lutzoni F."/>
            <person name="Magnuson J."/>
            <person name="Mondo S."/>
            <person name="Nolan M."/>
            <person name="Ohm R."/>
            <person name="Pangilinan J."/>
            <person name="Park H.-J."/>
            <person name="Ramirez L."/>
            <person name="Alfaro M."/>
            <person name="Sun H."/>
            <person name="Tritt A."/>
            <person name="Yoshinaga Y."/>
            <person name="Zwiers L.-H."/>
            <person name="Turgeon B."/>
            <person name="Goodwin S."/>
            <person name="Spatafora J."/>
            <person name="Crous P."/>
            <person name="Grigoriev I."/>
        </authorList>
    </citation>
    <scope>NUCLEOTIDE SEQUENCE</scope>
    <source>
        <strain evidence="1">CBS 115976</strain>
    </source>
</reference>